<dbReference type="Pfam" id="PF17863">
    <property type="entry name" value="AAA_lid_2"/>
    <property type="match status" value="1"/>
</dbReference>
<dbReference type="InterPro" id="IPR003593">
    <property type="entry name" value="AAA+_ATPase"/>
</dbReference>
<dbReference type="RefSeq" id="WP_125670665.1">
    <property type="nucleotide sequence ID" value="NZ_RCOS01000053.1"/>
</dbReference>
<evidence type="ECO:0000313" key="2">
    <source>
        <dbReference type="EMBL" id="RSN76726.1"/>
    </source>
</evidence>
<reference evidence="2 3" key="1">
    <citation type="submission" date="2018-10" db="EMBL/GenBank/DDBJ databases">
        <title>Co-occurring genomic capacity for anaerobic methane metabolism and dissimilatory sulfite reduction discovered in the Korarchaeota.</title>
        <authorList>
            <person name="Mckay L.J."/>
            <person name="Dlakic M."/>
            <person name="Fields M.W."/>
            <person name="Delmont T.O."/>
            <person name="Eren A.M."/>
            <person name="Jay Z.J."/>
            <person name="Klingelsmith K.B."/>
            <person name="Rusch D.B."/>
            <person name="Inskeep W.P."/>
        </authorList>
    </citation>
    <scope>NUCLEOTIDE SEQUENCE [LARGE SCALE GENOMIC DNA]</scope>
    <source>
        <strain evidence="2 3">MDKW</strain>
    </source>
</reference>
<dbReference type="AlphaFoldDB" id="A0A3R9RRF4"/>
<dbReference type="CDD" id="cd00009">
    <property type="entry name" value="AAA"/>
    <property type="match status" value="1"/>
</dbReference>
<dbReference type="PIRSF" id="PIRSF002849">
    <property type="entry name" value="AAA_ATPase_chaperone_MoxR_prd"/>
    <property type="match status" value="1"/>
</dbReference>
<dbReference type="Pfam" id="PF07726">
    <property type="entry name" value="AAA_3"/>
    <property type="match status" value="1"/>
</dbReference>
<dbReference type="GO" id="GO:0005524">
    <property type="term" value="F:ATP binding"/>
    <property type="evidence" value="ECO:0007669"/>
    <property type="project" value="InterPro"/>
</dbReference>
<evidence type="ECO:0000259" key="1">
    <source>
        <dbReference type="SMART" id="SM00382"/>
    </source>
</evidence>
<dbReference type="Gene3D" id="3.40.50.300">
    <property type="entry name" value="P-loop containing nucleotide triphosphate hydrolases"/>
    <property type="match status" value="1"/>
</dbReference>
<dbReference type="SMART" id="SM00382">
    <property type="entry name" value="AAA"/>
    <property type="match status" value="1"/>
</dbReference>
<dbReference type="GO" id="GO:0016887">
    <property type="term" value="F:ATP hydrolysis activity"/>
    <property type="evidence" value="ECO:0007669"/>
    <property type="project" value="InterPro"/>
</dbReference>
<feature type="domain" description="AAA+ ATPase" evidence="1">
    <location>
        <begin position="33"/>
        <end position="174"/>
    </location>
</feature>
<dbReference type="EMBL" id="RCOS01000053">
    <property type="protein sequence ID" value="RSN76726.1"/>
    <property type="molecule type" value="Genomic_DNA"/>
</dbReference>
<dbReference type="InterPro" id="IPR050764">
    <property type="entry name" value="CbbQ/NirQ/NorQ/GpvN"/>
</dbReference>
<dbReference type="PANTHER" id="PTHR42759:SF1">
    <property type="entry name" value="MAGNESIUM-CHELATASE SUBUNIT CHLD"/>
    <property type="match status" value="1"/>
</dbReference>
<dbReference type="InterPro" id="IPR041628">
    <property type="entry name" value="ChlI/MoxR_AAA_lid"/>
</dbReference>
<dbReference type="InterPro" id="IPR027417">
    <property type="entry name" value="P-loop_NTPase"/>
</dbReference>
<dbReference type="PANTHER" id="PTHR42759">
    <property type="entry name" value="MOXR FAMILY PROTEIN"/>
    <property type="match status" value="1"/>
</dbReference>
<dbReference type="InterPro" id="IPR011703">
    <property type="entry name" value="ATPase_AAA-3"/>
</dbReference>
<accession>A0A3R9RRF4</accession>
<dbReference type="OrthoDB" id="24581at2157"/>
<evidence type="ECO:0000313" key="3">
    <source>
        <dbReference type="Proteomes" id="UP000277582"/>
    </source>
</evidence>
<organism evidence="2 3">
    <name type="scientific">Candidatus Methanodesulfokora washburnensis</name>
    <dbReference type="NCBI Taxonomy" id="2478471"/>
    <lineage>
        <taxon>Archaea</taxon>
        <taxon>Thermoproteota</taxon>
        <taxon>Candidatus Korarchaeia</taxon>
        <taxon>Candidatus Korarchaeia incertae sedis</taxon>
        <taxon>Candidatus Methanodesulfokora</taxon>
    </lineage>
</organism>
<keyword evidence="3" id="KW-1185">Reference proteome</keyword>
<dbReference type="Proteomes" id="UP000277582">
    <property type="component" value="Unassembled WGS sequence"/>
</dbReference>
<comment type="caution">
    <text evidence="2">The sequence shown here is derived from an EMBL/GenBank/DDBJ whole genome shotgun (WGS) entry which is preliminary data.</text>
</comment>
<gene>
    <name evidence="2" type="ORF">D6D85_03515</name>
</gene>
<name>A0A3R9RRF4_9CREN</name>
<dbReference type="Gene3D" id="1.10.8.80">
    <property type="entry name" value="Magnesium chelatase subunit I, C-Terminal domain"/>
    <property type="match status" value="1"/>
</dbReference>
<proteinExistence type="predicted"/>
<sequence length="309" mass="34500">MLSLKTDALLKQIKEYFVGYDELLKLLLISLLSEGHLLIEGPAGTGKTLLAKVFASSIGASFSRIQMTPDLLPGDLIGTSYYDIQSGTWKLKLGPIHANIVLVDEINRASPRAQAALLEAMQERQVSIEGKSIQLPRPFLVVATRIPYAGEGSFDLPLGEIDRFSFSMSIEGFDPEVEKEVLRRINSLMEPRPSVVLTADELSEMIAEVRDIYVSERIRNYIVSLVLAVRGCEEVDVKPSTRAPIWMLQGARALAYLKGRDYVTPDDVKEVAPYVIRHRISIRPEYVYDGVTPDDLVRRALEQVEVPKT</sequence>
<protein>
    <submittedName>
        <fullName evidence="2">MoxR family ATPase</fullName>
    </submittedName>
</protein>
<dbReference type="SUPFAM" id="SSF52540">
    <property type="entry name" value="P-loop containing nucleoside triphosphate hydrolases"/>
    <property type="match status" value="1"/>
</dbReference>